<comment type="caution">
    <text evidence="2">The sequence shown here is derived from an EMBL/GenBank/DDBJ whole genome shotgun (WGS) entry which is preliminary data.</text>
</comment>
<name>A0A438C5B2_VITVI</name>
<reference evidence="2 3" key="1">
    <citation type="journal article" date="2018" name="PLoS Genet.">
        <title>Population sequencing reveals clonal diversity and ancestral inbreeding in the grapevine cultivar Chardonnay.</title>
        <authorList>
            <person name="Roach M.J."/>
            <person name="Johnson D.L."/>
            <person name="Bohlmann J."/>
            <person name="van Vuuren H.J."/>
            <person name="Jones S.J."/>
            <person name="Pretorius I.S."/>
            <person name="Schmidt S.A."/>
            <person name="Borneman A.R."/>
        </authorList>
    </citation>
    <scope>NUCLEOTIDE SEQUENCE [LARGE SCALE GENOMIC DNA]</scope>
    <source>
        <strain evidence="3">cv. Chardonnay</strain>
        <tissue evidence="2">Leaf</tissue>
    </source>
</reference>
<sequence length="98" mass="11108">MNPQIQGRQPQGEGNFKQGKLEQGQQGRFYAMGSQNAESNALVEVLFTSGGAMRLSFSENYYYKNHGIGDFFHDHNHVLIHIHEFGMILHSLQGMIQI</sequence>
<dbReference type="AlphaFoldDB" id="A0A438C5B2"/>
<evidence type="ECO:0000313" key="3">
    <source>
        <dbReference type="Proteomes" id="UP000288805"/>
    </source>
</evidence>
<dbReference type="Proteomes" id="UP000288805">
    <property type="component" value="Unassembled WGS sequence"/>
</dbReference>
<dbReference type="EMBL" id="QGNW01002533">
    <property type="protein sequence ID" value="RVW18329.1"/>
    <property type="molecule type" value="Genomic_DNA"/>
</dbReference>
<protein>
    <submittedName>
        <fullName evidence="2">Uncharacterized protein</fullName>
    </submittedName>
</protein>
<evidence type="ECO:0000256" key="1">
    <source>
        <dbReference type="SAM" id="MobiDB-lite"/>
    </source>
</evidence>
<gene>
    <name evidence="2" type="ORF">CK203_113628</name>
</gene>
<accession>A0A438C5B2</accession>
<feature type="region of interest" description="Disordered" evidence="1">
    <location>
        <begin position="1"/>
        <end position="20"/>
    </location>
</feature>
<proteinExistence type="predicted"/>
<evidence type="ECO:0000313" key="2">
    <source>
        <dbReference type="EMBL" id="RVW18329.1"/>
    </source>
</evidence>
<organism evidence="2 3">
    <name type="scientific">Vitis vinifera</name>
    <name type="common">Grape</name>
    <dbReference type="NCBI Taxonomy" id="29760"/>
    <lineage>
        <taxon>Eukaryota</taxon>
        <taxon>Viridiplantae</taxon>
        <taxon>Streptophyta</taxon>
        <taxon>Embryophyta</taxon>
        <taxon>Tracheophyta</taxon>
        <taxon>Spermatophyta</taxon>
        <taxon>Magnoliopsida</taxon>
        <taxon>eudicotyledons</taxon>
        <taxon>Gunneridae</taxon>
        <taxon>Pentapetalae</taxon>
        <taxon>rosids</taxon>
        <taxon>Vitales</taxon>
        <taxon>Vitaceae</taxon>
        <taxon>Viteae</taxon>
        <taxon>Vitis</taxon>
    </lineage>
</organism>